<feature type="transmembrane region" description="Helical" evidence="1">
    <location>
        <begin position="12"/>
        <end position="28"/>
    </location>
</feature>
<proteinExistence type="predicted"/>
<dbReference type="Proteomes" id="UP000606499">
    <property type="component" value="Unassembled WGS sequence"/>
</dbReference>
<feature type="transmembrane region" description="Helical" evidence="1">
    <location>
        <begin position="67"/>
        <end position="88"/>
    </location>
</feature>
<feature type="transmembrane region" description="Helical" evidence="1">
    <location>
        <begin position="125"/>
        <end position="149"/>
    </location>
</feature>
<accession>A0A923LX35</accession>
<sequence>MDRLRGLRGGTLLFYYMFTLCAAVYGLRRDLTAYNALLAAAALALPAVPFALYRVCRLRPVYLLEIVFDWFVLAAVPFASLFGGYEWIPCWDKLLHFLSGFLFAVLGMVVYFAKKPGHALDRADAFNASLYTWMFAVLSAVLWEIWEYAVSFSGADPQQVASTGVGDTMQDMIVCAVGGLLTARSCWRYLRHRGEGRRKGLMMSLFEAYYRENIRKI</sequence>
<keyword evidence="1" id="KW-1133">Transmembrane helix</keyword>
<keyword evidence="1" id="KW-0812">Transmembrane</keyword>
<evidence type="ECO:0000313" key="3">
    <source>
        <dbReference type="Proteomes" id="UP000606499"/>
    </source>
</evidence>
<comment type="caution">
    <text evidence="2">The sequence shown here is derived from an EMBL/GenBank/DDBJ whole genome shotgun (WGS) entry which is preliminary data.</text>
</comment>
<evidence type="ECO:0000313" key="2">
    <source>
        <dbReference type="EMBL" id="MBC5726006.1"/>
    </source>
</evidence>
<reference evidence="2" key="1">
    <citation type="submission" date="2020-08" db="EMBL/GenBank/DDBJ databases">
        <title>Genome public.</title>
        <authorList>
            <person name="Liu C."/>
            <person name="Sun Q."/>
        </authorList>
    </citation>
    <scope>NUCLEOTIDE SEQUENCE</scope>
    <source>
        <strain evidence="2">NSJ-28</strain>
    </source>
</reference>
<evidence type="ECO:0000256" key="1">
    <source>
        <dbReference type="SAM" id="Phobius"/>
    </source>
</evidence>
<gene>
    <name evidence="2" type="ORF">H8S45_11115</name>
</gene>
<keyword evidence="3" id="KW-1185">Reference proteome</keyword>
<dbReference type="EMBL" id="JACOPL010000010">
    <property type="protein sequence ID" value="MBC5726006.1"/>
    <property type="molecule type" value="Genomic_DNA"/>
</dbReference>
<dbReference type="Pfam" id="PF09997">
    <property type="entry name" value="DUF2238"/>
    <property type="match status" value="1"/>
</dbReference>
<keyword evidence="1" id="KW-0472">Membrane</keyword>
<feature type="transmembrane region" description="Helical" evidence="1">
    <location>
        <begin position="169"/>
        <end position="190"/>
    </location>
</feature>
<dbReference type="RefSeq" id="WP_107631296.1">
    <property type="nucleotide sequence ID" value="NZ_JACOPL010000010.1"/>
</dbReference>
<feature type="transmembrane region" description="Helical" evidence="1">
    <location>
        <begin position="34"/>
        <end position="55"/>
    </location>
</feature>
<dbReference type="InterPro" id="IPR014509">
    <property type="entry name" value="YjdF-like"/>
</dbReference>
<evidence type="ECO:0008006" key="4">
    <source>
        <dbReference type="Google" id="ProtNLM"/>
    </source>
</evidence>
<feature type="transmembrane region" description="Helical" evidence="1">
    <location>
        <begin position="94"/>
        <end position="113"/>
    </location>
</feature>
<organism evidence="2 3">
    <name type="scientific">Agathobaculum faecis</name>
    <dbReference type="NCBI Taxonomy" id="2763013"/>
    <lineage>
        <taxon>Bacteria</taxon>
        <taxon>Bacillati</taxon>
        <taxon>Bacillota</taxon>
        <taxon>Clostridia</taxon>
        <taxon>Eubacteriales</taxon>
        <taxon>Butyricicoccaceae</taxon>
        <taxon>Agathobaculum</taxon>
    </lineage>
</organism>
<protein>
    <recommendedName>
        <fullName evidence="4">DUF2238 domain-containing protein</fullName>
    </recommendedName>
</protein>
<dbReference type="AlphaFoldDB" id="A0A923LX35"/>
<name>A0A923LX35_9FIRM</name>